<dbReference type="PANTHER" id="PTHR35007">
    <property type="entry name" value="INTEGRAL MEMBRANE PROTEIN-RELATED"/>
    <property type="match status" value="1"/>
</dbReference>
<name>A0A6A8DMR9_9BACI</name>
<keyword evidence="2" id="KW-1003">Cell membrane</keyword>
<organism evidence="8 9">
    <name type="scientific">Aquibacillus halophilus</name>
    <dbReference type="NCBI Taxonomy" id="930132"/>
    <lineage>
        <taxon>Bacteria</taxon>
        <taxon>Bacillati</taxon>
        <taxon>Bacillota</taxon>
        <taxon>Bacilli</taxon>
        <taxon>Bacillales</taxon>
        <taxon>Bacillaceae</taxon>
        <taxon>Aquibacillus</taxon>
    </lineage>
</organism>
<feature type="transmembrane region" description="Helical" evidence="6">
    <location>
        <begin position="6"/>
        <end position="25"/>
    </location>
</feature>
<accession>A0A6A8DMR9</accession>
<evidence type="ECO:0000256" key="1">
    <source>
        <dbReference type="ARBA" id="ARBA00004651"/>
    </source>
</evidence>
<dbReference type="AlphaFoldDB" id="A0A6A8DMR9"/>
<feature type="transmembrane region" description="Helical" evidence="6">
    <location>
        <begin position="292"/>
        <end position="312"/>
    </location>
</feature>
<evidence type="ECO:0000256" key="5">
    <source>
        <dbReference type="ARBA" id="ARBA00023136"/>
    </source>
</evidence>
<gene>
    <name evidence="8" type="ORF">GH741_16865</name>
</gene>
<dbReference type="OrthoDB" id="9803381at2"/>
<dbReference type="InterPro" id="IPR042094">
    <property type="entry name" value="T2SS_GspF_sf"/>
</dbReference>
<evidence type="ECO:0000259" key="7">
    <source>
        <dbReference type="Pfam" id="PF00482"/>
    </source>
</evidence>
<evidence type="ECO:0000256" key="4">
    <source>
        <dbReference type="ARBA" id="ARBA00022989"/>
    </source>
</evidence>
<dbReference type="PANTHER" id="PTHR35007:SF1">
    <property type="entry name" value="PILUS ASSEMBLY PROTEIN"/>
    <property type="match status" value="1"/>
</dbReference>
<dbReference type="EMBL" id="WJNG01000015">
    <property type="protein sequence ID" value="MRH44317.1"/>
    <property type="molecule type" value="Genomic_DNA"/>
</dbReference>
<evidence type="ECO:0000256" key="6">
    <source>
        <dbReference type="SAM" id="Phobius"/>
    </source>
</evidence>
<evidence type="ECO:0000313" key="8">
    <source>
        <dbReference type="EMBL" id="MRH44317.1"/>
    </source>
</evidence>
<keyword evidence="3 6" id="KW-0812">Transmembrane</keyword>
<evidence type="ECO:0000256" key="3">
    <source>
        <dbReference type="ARBA" id="ARBA00022692"/>
    </source>
</evidence>
<comment type="caution">
    <text evidence="8">The sequence shown here is derived from an EMBL/GenBank/DDBJ whole genome shotgun (WGS) entry which is preliminary data.</text>
</comment>
<dbReference type="Proteomes" id="UP000799092">
    <property type="component" value="Unassembled WGS sequence"/>
</dbReference>
<feature type="domain" description="Type II secretion system protein GspF" evidence="7">
    <location>
        <begin position="154"/>
        <end position="278"/>
    </location>
</feature>
<dbReference type="InterPro" id="IPR018076">
    <property type="entry name" value="T2SS_GspF_dom"/>
</dbReference>
<dbReference type="Pfam" id="PF00482">
    <property type="entry name" value="T2SSF"/>
    <property type="match status" value="1"/>
</dbReference>
<comment type="subcellular location">
    <subcellularLocation>
        <location evidence="1">Cell membrane</location>
        <topology evidence="1">Multi-pass membrane protein</topology>
    </subcellularLocation>
</comment>
<keyword evidence="9" id="KW-1185">Reference proteome</keyword>
<keyword evidence="5 6" id="KW-0472">Membrane</keyword>
<evidence type="ECO:0000313" key="9">
    <source>
        <dbReference type="Proteomes" id="UP000799092"/>
    </source>
</evidence>
<reference evidence="8" key="1">
    <citation type="submission" date="2019-11" db="EMBL/GenBank/DDBJ databases">
        <authorList>
            <person name="Li J."/>
        </authorList>
    </citation>
    <scope>NUCLEOTIDE SEQUENCE</scope>
    <source>
        <strain evidence="8">B6B</strain>
    </source>
</reference>
<feature type="transmembrane region" description="Helical" evidence="6">
    <location>
        <begin position="94"/>
        <end position="112"/>
    </location>
</feature>
<protein>
    <submittedName>
        <fullName evidence="8">Type II secretion system protein</fullName>
    </submittedName>
</protein>
<feature type="transmembrane region" description="Helical" evidence="6">
    <location>
        <begin position="261"/>
        <end position="280"/>
    </location>
</feature>
<proteinExistence type="predicted"/>
<dbReference type="GO" id="GO:0005886">
    <property type="term" value="C:plasma membrane"/>
    <property type="evidence" value="ECO:0007669"/>
    <property type="project" value="UniProtKB-SubCell"/>
</dbReference>
<keyword evidence="4 6" id="KW-1133">Transmembrane helix</keyword>
<dbReference type="Gene3D" id="1.20.81.30">
    <property type="entry name" value="Type II secretion system (T2SS), domain F"/>
    <property type="match status" value="1"/>
</dbReference>
<evidence type="ECO:0000256" key="2">
    <source>
        <dbReference type="ARBA" id="ARBA00022475"/>
    </source>
</evidence>
<sequence>MKELVVVLFLFSSFLLFLSIFKRLFLKENRIQYRVNRYIVQAEQGEDKAKSPRFNIQLKYTKNHIRKKFLTKDKNVKLELFLSRSGVPLKPEEYVMFQFISIALTSGISYLIFESLLILPFTAVLGYYIPKMILVNKQKRRLKDFNDDLPEMISTIIGALRAGFSFQQALKSVMEEAGPILKEELKLVIKEMQYGTSVEDALNQLKERMPSEDLDLMIQAIVIQRQVGGNLATVLEKIVETIRDRIKIQGQISTLTAQGRLSGAIVGLLPVILGLILYIIEPSYIGTLFENAIGIILLVVAIVSCIIGFFLIRKITAIEV</sequence>
<feature type="transmembrane region" description="Helical" evidence="6">
    <location>
        <begin position="118"/>
        <end position="135"/>
    </location>
</feature>